<dbReference type="RefSeq" id="WP_133538764.1">
    <property type="nucleotide sequence ID" value="NZ_SNXI01000002.1"/>
</dbReference>
<evidence type="ECO:0000259" key="4">
    <source>
        <dbReference type="PROSITE" id="PS01124"/>
    </source>
</evidence>
<dbReference type="PANTHER" id="PTHR46796:SF13">
    <property type="entry name" value="HTH-TYPE TRANSCRIPTIONAL ACTIVATOR RHAS"/>
    <property type="match status" value="1"/>
</dbReference>
<proteinExistence type="predicted"/>
<dbReference type="AlphaFoldDB" id="A0A4R6PQM9"/>
<evidence type="ECO:0000313" key="5">
    <source>
        <dbReference type="EMBL" id="TDP40304.1"/>
    </source>
</evidence>
<keyword evidence="6" id="KW-1185">Reference proteome</keyword>
<dbReference type="InterPro" id="IPR018060">
    <property type="entry name" value="HTH_AraC"/>
</dbReference>
<feature type="domain" description="HTH araC/xylS-type" evidence="4">
    <location>
        <begin position="203"/>
        <end position="304"/>
    </location>
</feature>
<evidence type="ECO:0000256" key="1">
    <source>
        <dbReference type="ARBA" id="ARBA00023015"/>
    </source>
</evidence>
<keyword evidence="1" id="KW-0805">Transcription regulation</keyword>
<dbReference type="Pfam" id="PF12833">
    <property type="entry name" value="HTH_18"/>
    <property type="match status" value="1"/>
</dbReference>
<dbReference type="InterPro" id="IPR009057">
    <property type="entry name" value="Homeodomain-like_sf"/>
</dbReference>
<dbReference type="Pfam" id="PF12852">
    <property type="entry name" value="Cupin_6"/>
    <property type="match status" value="1"/>
</dbReference>
<dbReference type="InterPro" id="IPR032783">
    <property type="entry name" value="AraC_lig"/>
</dbReference>
<dbReference type="Gene3D" id="1.10.10.60">
    <property type="entry name" value="Homeodomain-like"/>
    <property type="match status" value="2"/>
</dbReference>
<evidence type="ECO:0000256" key="2">
    <source>
        <dbReference type="ARBA" id="ARBA00023125"/>
    </source>
</evidence>
<protein>
    <submittedName>
        <fullName evidence="5">AraC family transcriptional regulator</fullName>
    </submittedName>
</protein>
<dbReference type="OrthoDB" id="9783876at2"/>
<name>A0A4R6PQM9_9GAMM</name>
<reference evidence="5 6" key="1">
    <citation type="submission" date="2019-03" db="EMBL/GenBank/DDBJ databases">
        <title>Freshwater and sediment microbial communities from various areas in North America, analyzing microbe dynamics in response to fracking.</title>
        <authorList>
            <person name="Lamendella R."/>
        </authorList>
    </citation>
    <scope>NUCLEOTIDE SEQUENCE [LARGE SCALE GENOMIC DNA]</scope>
    <source>
        <strain evidence="5 6">18_TX</strain>
    </source>
</reference>
<dbReference type="GO" id="GO:0043565">
    <property type="term" value="F:sequence-specific DNA binding"/>
    <property type="evidence" value="ECO:0007669"/>
    <property type="project" value="InterPro"/>
</dbReference>
<dbReference type="InterPro" id="IPR050204">
    <property type="entry name" value="AraC_XylS_family_regulators"/>
</dbReference>
<dbReference type="PROSITE" id="PS01124">
    <property type="entry name" value="HTH_ARAC_FAMILY_2"/>
    <property type="match status" value="1"/>
</dbReference>
<accession>A0A4R6PQM9</accession>
<comment type="caution">
    <text evidence="5">The sequence shown here is derived from an EMBL/GenBank/DDBJ whole genome shotgun (WGS) entry which is preliminary data.</text>
</comment>
<dbReference type="SMART" id="SM00342">
    <property type="entry name" value="HTH_ARAC"/>
    <property type="match status" value="1"/>
</dbReference>
<dbReference type="SUPFAM" id="SSF46689">
    <property type="entry name" value="Homeodomain-like"/>
    <property type="match status" value="1"/>
</dbReference>
<sequence length="304" mass="34015">MTKTPDSATKTPNTVDALLNQVAQGTEFHFQSGLCGDWTLLAREPDKAALHLITQGDCWFGFPSNQTDVQALHAGDVVFVNQGISHFLSRQPVPSEIPEQDIPQFCQLEHQQNGVVCYDIDSPSQITDTVFRLLPPWIVLNHQQQAHDMQALIRMIRTETQAGEPGSQTIVQRLSDVLAIHLLRAVLEAHQELNGPLAALQDRHLRTLVLAIIDEPGGDWSVEAMARKVFLSPSAFAERCHKQTGLAPKKLVDQLRLQRARMLLSNTNLPLELIAEQLGYQSATAFSRFFKRYANVSANHYREL</sequence>
<dbReference type="PANTHER" id="PTHR46796">
    <property type="entry name" value="HTH-TYPE TRANSCRIPTIONAL ACTIVATOR RHAS-RELATED"/>
    <property type="match status" value="1"/>
</dbReference>
<keyword evidence="3" id="KW-0804">Transcription</keyword>
<organism evidence="5 6">
    <name type="scientific">Idiomarina aquatica</name>
    <dbReference type="NCBI Taxonomy" id="1327752"/>
    <lineage>
        <taxon>Bacteria</taxon>
        <taxon>Pseudomonadati</taxon>
        <taxon>Pseudomonadota</taxon>
        <taxon>Gammaproteobacteria</taxon>
        <taxon>Alteromonadales</taxon>
        <taxon>Idiomarinaceae</taxon>
        <taxon>Idiomarina</taxon>
    </lineage>
</organism>
<gene>
    <name evidence="5" type="ORF">DEU29_102204</name>
</gene>
<dbReference type="GO" id="GO:0003700">
    <property type="term" value="F:DNA-binding transcription factor activity"/>
    <property type="evidence" value="ECO:0007669"/>
    <property type="project" value="InterPro"/>
</dbReference>
<dbReference type="EMBL" id="SNXI01000002">
    <property type="protein sequence ID" value="TDP40304.1"/>
    <property type="molecule type" value="Genomic_DNA"/>
</dbReference>
<evidence type="ECO:0000256" key="3">
    <source>
        <dbReference type="ARBA" id="ARBA00023163"/>
    </source>
</evidence>
<evidence type="ECO:0000313" key="6">
    <source>
        <dbReference type="Proteomes" id="UP000295531"/>
    </source>
</evidence>
<keyword evidence="2" id="KW-0238">DNA-binding</keyword>
<dbReference type="Proteomes" id="UP000295531">
    <property type="component" value="Unassembled WGS sequence"/>
</dbReference>